<protein>
    <submittedName>
        <fullName evidence="2">Uncharacterized protein</fullName>
    </submittedName>
</protein>
<feature type="compositionally biased region" description="Basic residues" evidence="1">
    <location>
        <begin position="76"/>
        <end position="86"/>
    </location>
</feature>
<feature type="region of interest" description="Disordered" evidence="1">
    <location>
        <begin position="1"/>
        <end position="113"/>
    </location>
</feature>
<dbReference type="EMBL" id="LFZO01000137">
    <property type="protein sequence ID" value="KXT12867.1"/>
    <property type="molecule type" value="Genomic_DNA"/>
</dbReference>
<evidence type="ECO:0000313" key="3">
    <source>
        <dbReference type="Proteomes" id="UP000073492"/>
    </source>
</evidence>
<proteinExistence type="predicted"/>
<feature type="compositionally biased region" description="Polar residues" evidence="1">
    <location>
        <begin position="100"/>
        <end position="113"/>
    </location>
</feature>
<dbReference type="Proteomes" id="UP000073492">
    <property type="component" value="Unassembled WGS sequence"/>
</dbReference>
<gene>
    <name evidence="2" type="ORF">AC579_5389</name>
</gene>
<accession>A0A139IDN4</accession>
<sequence>MVNAACSKTASQPSPQPPASFRGSLSRRGDRAPETALPSMRSDNSAPGRQHHAHHPLATFSSAHGVAARPATSPPPRKRTPPHRHRYDSTRHLEAAAPTSVASRSTLADSGFI</sequence>
<comment type="caution">
    <text evidence="2">The sequence shown here is derived from an EMBL/GenBank/DDBJ whole genome shotgun (WGS) entry which is preliminary data.</text>
</comment>
<reference evidence="2 3" key="1">
    <citation type="submission" date="2015-07" db="EMBL/GenBank/DDBJ databases">
        <title>Comparative genomics of the Sigatoka disease complex on banana suggests a link between parallel evolutionary changes in Pseudocercospora fijiensis and Pseudocercospora eumusae and increased virulence on the banana host.</title>
        <authorList>
            <person name="Chang T.-C."/>
            <person name="Salvucci A."/>
            <person name="Crous P.W."/>
            <person name="Stergiopoulos I."/>
        </authorList>
    </citation>
    <scope>NUCLEOTIDE SEQUENCE [LARGE SCALE GENOMIC DNA]</scope>
    <source>
        <strain evidence="2 3">CBS 116634</strain>
    </source>
</reference>
<name>A0A139IDN4_9PEZI</name>
<evidence type="ECO:0000313" key="2">
    <source>
        <dbReference type="EMBL" id="KXT12867.1"/>
    </source>
</evidence>
<keyword evidence="3" id="KW-1185">Reference proteome</keyword>
<organism evidence="2 3">
    <name type="scientific">Pseudocercospora musae</name>
    <dbReference type="NCBI Taxonomy" id="113226"/>
    <lineage>
        <taxon>Eukaryota</taxon>
        <taxon>Fungi</taxon>
        <taxon>Dikarya</taxon>
        <taxon>Ascomycota</taxon>
        <taxon>Pezizomycotina</taxon>
        <taxon>Dothideomycetes</taxon>
        <taxon>Dothideomycetidae</taxon>
        <taxon>Mycosphaerellales</taxon>
        <taxon>Mycosphaerellaceae</taxon>
        <taxon>Pseudocercospora</taxon>
    </lineage>
</organism>
<evidence type="ECO:0000256" key="1">
    <source>
        <dbReference type="SAM" id="MobiDB-lite"/>
    </source>
</evidence>
<dbReference type="AlphaFoldDB" id="A0A139IDN4"/>